<dbReference type="CDD" id="cd06580">
    <property type="entry name" value="TM_PBP1_transp_TpRbsC_like"/>
    <property type="match status" value="1"/>
</dbReference>
<sequence>MLTGLAITILFRSGLFNLGAESGFFLGALGAVAGAVLLPSLGWFSLPVAILCGAVAGSFACTIPAALRLRFGASEMVTSLVLNYAFLFLGLFVLNYVIRDPNAGGMMSLRIPADAKLDRLLAGTRLNSGSIIAVLACIAGGIWLYWTRSGLNIRIAGSSPGFANHLGLPLKGIIMRAQIVGGLVAGMAGALKSGALPSLAVPFIGNIHVLTFAALLAVPAVSLLMMRTRFGLHLRATGVDPKSARAAGIQTGRVQMMALILYGLFGGAAGAYLSLGYVTWFAQNMTAGRGFIAIAAEVMGQGTAWGTLVASLVLAAAESIAITLQSLGLPFELMQMIPYLVPVIVLTVHAARRQRRARRQITPETQET</sequence>
<keyword evidence="4 6" id="KW-1133">Transmembrane helix</keyword>
<keyword evidence="3 6" id="KW-0812">Transmembrane</keyword>
<evidence type="ECO:0000313" key="8">
    <source>
        <dbReference type="Proteomes" id="UP001056690"/>
    </source>
</evidence>
<dbReference type="GO" id="GO:0005886">
    <property type="term" value="C:plasma membrane"/>
    <property type="evidence" value="ECO:0007669"/>
    <property type="project" value="UniProtKB-SubCell"/>
</dbReference>
<evidence type="ECO:0000256" key="5">
    <source>
        <dbReference type="ARBA" id="ARBA00023136"/>
    </source>
</evidence>
<feature type="transmembrane region" description="Helical" evidence="6">
    <location>
        <begin position="173"/>
        <end position="191"/>
    </location>
</feature>
<dbReference type="EMBL" id="CP098118">
    <property type="protein sequence ID" value="URS51751.1"/>
    <property type="molecule type" value="Genomic_DNA"/>
</dbReference>
<dbReference type="InterPro" id="IPR001851">
    <property type="entry name" value="ABC_transp_permease"/>
</dbReference>
<feature type="transmembrane region" description="Helical" evidence="6">
    <location>
        <begin position="79"/>
        <end position="98"/>
    </location>
</feature>
<evidence type="ECO:0008006" key="9">
    <source>
        <dbReference type="Google" id="ProtNLM"/>
    </source>
</evidence>
<protein>
    <recommendedName>
        <fullName evidence="9">ABC transporter permease</fullName>
    </recommendedName>
</protein>
<feature type="transmembrane region" description="Helical" evidence="6">
    <location>
        <begin position="44"/>
        <end position="67"/>
    </location>
</feature>
<organism evidence="7 8">
    <name type="scientific">Brucella abortus</name>
    <dbReference type="NCBI Taxonomy" id="235"/>
    <lineage>
        <taxon>Bacteria</taxon>
        <taxon>Pseudomonadati</taxon>
        <taxon>Pseudomonadota</taxon>
        <taxon>Alphaproteobacteria</taxon>
        <taxon>Hyphomicrobiales</taxon>
        <taxon>Brucellaceae</taxon>
        <taxon>Brucella/Ochrobactrum group</taxon>
        <taxon>Brucella</taxon>
    </lineage>
</organism>
<keyword evidence="5 6" id="KW-0472">Membrane</keyword>
<gene>
    <name evidence="7" type="ORF">NBW10_12495</name>
</gene>
<proteinExistence type="predicted"/>
<dbReference type="GO" id="GO:0022857">
    <property type="term" value="F:transmembrane transporter activity"/>
    <property type="evidence" value="ECO:0007669"/>
    <property type="project" value="InterPro"/>
</dbReference>
<dbReference type="AlphaFoldDB" id="A0AAE9LGM4"/>
<feature type="transmembrane region" description="Helical" evidence="6">
    <location>
        <begin position="259"/>
        <end position="280"/>
    </location>
</feature>
<keyword evidence="2" id="KW-1003">Cell membrane</keyword>
<dbReference type="Pfam" id="PF02653">
    <property type="entry name" value="BPD_transp_2"/>
    <property type="match status" value="2"/>
</dbReference>
<evidence type="ECO:0000313" key="7">
    <source>
        <dbReference type="EMBL" id="URS51751.1"/>
    </source>
</evidence>
<comment type="subcellular location">
    <subcellularLocation>
        <location evidence="1">Cell membrane</location>
        <topology evidence="1">Multi-pass membrane protein</topology>
    </subcellularLocation>
</comment>
<evidence type="ECO:0000256" key="2">
    <source>
        <dbReference type="ARBA" id="ARBA00022475"/>
    </source>
</evidence>
<dbReference type="PANTHER" id="PTHR47089">
    <property type="entry name" value="ABC TRANSPORTER, PERMEASE PROTEIN"/>
    <property type="match status" value="1"/>
</dbReference>
<feature type="transmembrane region" description="Helical" evidence="6">
    <location>
        <begin position="126"/>
        <end position="146"/>
    </location>
</feature>
<feature type="transmembrane region" description="Helical" evidence="6">
    <location>
        <begin position="203"/>
        <end position="225"/>
    </location>
</feature>
<name>A0AAE9LGM4_BRUAO</name>
<dbReference type="Proteomes" id="UP001056690">
    <property type="component" value="Chromosome 2"/>
</dbReference>
<evidence type="ECO:0000256" key="6">
    <source>
        <dbReference type="SAM" id="Phobius"/>
    </source>
</evidence>
<reference evidence="7" key="1">
    <citation type="submission" date="2022-05" db="EMBL/GenBank/DDBJ databases">
        <title>Brucella abortus biovar 1 isolated from water buffalo in Campania region.</title>
        <authorList>
            <person name="Riccardi M.G."/>
            <person name="Paradiso R."/>
            <person name="Borriello G."/>
        </authorList>
    </citation>
    <scope>NUCLEOTIDE SEQUENCE</scope>
    <source>
        <strain evidence="7">69841</strain>
    </source>
</reference>
<accession>A0AAE9LGM4</accession>
<evidence type="ECO:0000256" key="3">
    <source>
        <dbReference type="ARBA" id="ARBA00022692"/>
    </source>
</evidence>
<dbReference type="PANTHER" id="PTHR47089:SF1">
    <property type="entry name" value="GUANOSINE ABC TRANSPORTER PERMEASE PROTEIN NUPP"/>
    <property type="match status" value="1"/>
</dbReference>
<feature type="transmembrane region" description="Helical" evidence="6">
    <location>
        <begin position="333"/>
        <end position="351"/>
    </location>
</feature>
<evidence type="ECO:0000256" key="1">
    <source>
        <dbReference type="ARBA" id="ARBA00004651"/>
    </source>
</evidence>
<evidence type="ECO:0000256" key="4">
    <source>
        <dbReference type="ARBA" id="ARBA00022989"/>
    </source>
</evidence>